<dbReference type="InterPro" id="IPR036412">
    <property type="entry name" value="HAD-like_sf"/>
</dbReference>
<keyword evidence="7" id="KW-1278">Translocase</keyword>
<evidence type="ECO:0000313" key="14">
    <source>
        <dbReference type="Proteomes" id="UP000323386"/>
    </source>
</evidence>
<dbReference type="Gene3D" id="2.70.150.10">
    <property type="entry name" value="Calcium-transporting ATPase, cytoplasmic transduction domain A"/>
    <property type="match status" value="1"/>
</dbReference>
<feature type="domain" description="Cation-transporting P-type ATPase N-terminal" evidence="12">
    <location>
        <begin position="105"/>
        <end position="179"/>
    </location>
</feature>
<gene>
    <name evidence="13" type="ORF">PSFLO_00194</name>
</gene>
<dbReference type="Pfam" id="PF00689">
    <property type="entry name" value="Cation_ATPase_C"/>
    <property type="match status" value="1"/>
</dbReference>
<dbReference type="PRINTS" id="PR00119">
    <property type="entry name" value="CATATPASE"/>
</dbReference>
<keyword evidence="6" id="KW-0460">Magnesium</keyword>
<comment type="subcellular location">
    <subcellularLocation>
        <location evidence="1">Endomembrane system</location>
        <topology evidence="1">Multi-pass membrane protein</topology>
    </subcellularLocation>
</comment>
<keyword evidence="9 11" id="KW-0472">Membrane</keyword>
<keyword evidence="4" id="KW-0547">Nucleotide-binding</keyword>
<dbReference type="InterPro" id="IPR018303">
    <property type="entry name" value="ATPase_P-typ_P_site"/>
</dbReference>
<dbReference type="PANTHER" id="PTHR42861">
    <property type="entry name" value="CALCIUM-TRANSPORTING ATPASE"/>
    <property type="match status" value="1"/>
</dbReference>
<dbReference type="InterPro" id="IPR004014">
    <property type="entry name" value="ATPase_P-typ_cation-transptr_N"/>
</dbReference>
<feature type="transmembrane region" description="Helical" evidence="11">
    <location>
        <begin position="1002"/>
        <end position="1024"/>
    </location>
</feature>
<name>A0A5C3EQY0_9BASI</name>
<feature type="region of interest" description="Disordered" evidence="10">
    <location>
        <begin position="1"/>
        <end position="69"/>
    </location>
</feature>
<evidence type="ECO:0000256" key="3">
    <source>
        <dbReference type="ARBA" id="ARBA00022692"/>
    </source>
</evidence>
<keyword evidence="5" id="KW-0067">ATP-binding</keyword>
<evidence type="ECO:0000256" key="6">
    <source>
        <dbReference type="ARBA" id="ARBA00022842"/>
    </source>
</evidence>
<dbReference type="Gene3D" id="3.40.1110.10">
    <property type="entry name" value="Calcium-transporting ATPase, cytoplasmic domain N"/>
    <property type="match status" value="1"/>
</dbReference>
<protein>
    <submittedName>
        <fullName evidence="13">Related to Ca2+-transporting ATPase</fullName>
    </submittedName>
</protein>
<dbReference type="Pfam" id="PF00690">
    <property type="entry name" value="Cation_ATPase_N"/>
    <property type="match status" value="1"/>
</dbReference>
<dbReference type="SUPFAM" id="SSF81665">
    <property type="entry name" value="Calcium ATPase, transmembrane domain M"/>
    <property type="match status" value="1"/>
</dbReference>
<feature type="compositionally biased region" description="Polar residues" evidence="10">
    <location>
        <begin position="1"/>
        <end position="14"/>
    </location>
</feature>
<dbReference type="InterPro" id="IPR044492">
    <property type="entry name" value="P_typ_ATPase_HD_dom"/>
</dbReference>
<dbReference type="InterPro" id="IPR006068">
    <property type="entry name" value="ATPase_P-typ_cation-transptr_C"/>
</dbReference>
<feature type="compositionally biased region" description="Basic and acidic residues" evidence="10">
    <location>
        <begin position="686"/>
        <end position="701"/>
    </location>
</feature>
<evidence type="ECO:0000256" key="5">
    <source>
        <dbReference type="ARBA" id="ARBA00022840"/>
    </source>
</evidence>
<keyword evidence="3 11" id="KW-0812">Transmembrane</keyword>
<evidence type="ECO:0000313" key="13">
    <source>
        <dbReference type="EMBL" id="SPO34723.1"/>
    </source>
</evidence>
<feature type="transmembrane region" description="Helical" evidence="11">
    <location>
        <begin position="910"/>
        <end position="931"/>
    </location>
</feature>
<evidence type="ECO:0000256" key="2">
    <source>
        <dbReference type="ARBA" id="ARBA00022553"/>
    </source>
</evidence>
<dbReference type="InterPro" id="IPR001757">
    <property type="entry name" value="P_typ_ATPase"/>
</dbReference>
<dbReference type="FunFam" id="2.70.150.10:FF:000160">
    <property type="entry name" value="Sarcoplasmic/endoplasmic reticulum calcium ATPase 1"/>
    <property type="match status" value="1"/>
</dbReference>
<evidence type="ECO:0000256" key="11">
    <source>
        <dbReference type="SAM" id="Phobius"/>
    </source>
</evidence>
<dbReference type="SUPFAM" id="SSF81660">
    <property type="entry name" value="Metal cation-transporting ATPase, ATP-binding domain N"/>
    <property type="match status" value="1"/>
</dbReference>
<dbReference type="OrthoDB" id="3352408at2759"/>
<dbReference type="FunFam" id="3.40.50.1000:FF:000193">
    <property type="entry name" value="Plasma membrane calcium-transporting ATPase 2"/>
    <property type="match status" value="1"/>
</dbReference>
<dbReference type="InterPro" id="IPR023214">
    <property type="entry name" value="HAD_sf"/>
</dbReference>
<feature type="transmembrane region" description="Helical" evidence="11">
    <location>
        <begin position="877"/>
        <end position="898"/>
    </location>
</feature>
<dbReference type="SMART" id="SM00831">
    <property type="entry name" value="Cation_ATPase_N"/>
    <property type="match status" value="1"/>
</dbReference>
<dbReference type="SFLD" id="SFLDF00027">
    <property type="entry name" value="p-type_atpase"/>
    <property type="match status" value="1"/>
</dbReference>
<feature type="region of interest" description="Disordered" evidence="10">
    <location>
        <begin position="665"/>
        <end position="701"/>
    </location>
</feature>
<keyword evidence="14" id="KW-1185">Reference proteome</keyword>
<feature type="transmembrane region" description="Helical" evidence="11">
    <location>
        <begin position="393"/>
        <end position="415"/>
    </location>
</feature>
<evidence type="ECO:0000256" key="7">
    <source>
        <dbReference type="ARBA" id="ARBA00022967"/>
    </source>
</evidence>
<dbReference type="NCBIfam" id="TIGR01494">
    <property type="entry name" value="ATPase_P-type"/>
    <property type="match status" value="2"/>
</dbReference>
<feature type="transmembrane region" description="Helical" evidence="11">
    <location>
        <begin position="183"/>
        <end position="202"/>
    </location>
</feature>
<dbReference type="GO" id="GO:0030001">
    <property type="term" value="P:metal ion transport"/>
    <property type="evidence" value="ECO:0007669"/>
    <property type="project" value="UniProtKB-ARBA"/>
</dbReference>
<sequence length="1152" mass="123841">MVQADGASSASRQAVAQPGVPDDADEPPSSGYSPRPNPQDQHHRQEPLDRPQARQQRSDTLDSSDADLLKRKPDQVVVDVFGHDAHDDGVSQRSAAGAGPTGLHQPHSLKPDEVLAQFQSNITTGLSESEAAARLEKHGANQLKERSSVSAWTIFLRQVANALTIVLVGAMILSFAVKDWIEGAVVTAVIVTNVLIGFVQEYKAERTMASLRSLSSPTANVLRSSNIQVLPSTALVPGDVVHFRAGDLLPADVRLITISNLEVDEAPLTGESVPVIKTTERLTAPDLGPADRTNLGYASTTVTKGRGVGVVVATGMQTQIGQIAEALARKEGQVHALPWYKRAWESTAKFLGIRDGTPLQIKLNKFAYLLLFLAVVCAIIVFGVAEFDITNEVILYAIALGIGVIPESLVAVLTITFSVGAKRMAEANVVVRRLDALEALGGVTDVCSDKTGTLTQGKMVVRKCWTYATGRSQTYGVEQSGATAFEPVGRVFSDDGSADERAFFENDGLPDRVESIAIAASLCNIAELEQSADGTWGARGDPTEIALQVFATKLGLGRDSLTIGEAPRFSHEAEFPFDSTVKRMTSVYKVPAQDGDRELYMKGAVERVLECCTSVRTTEGADGQEAALDDATRKSIVDHMEKLASEGLRVLAFAERRLDAAQYKAEQSRADVSPNSSSNSSTDSIPLDKNDVATKRGDGLSRQAAEREFTFIGLLGLYDPPRAETRASVEACQRAGIVVHMLTGDHPATARAIAREVAIVDGTEGKDAIMTAARFDALTDAEIDALEDLPLVIARCSPQTKVKMILAGKRRGRYLAMTGDGINDAPSLKQAPVGIGMGTGTDVAKDSSDLILTDDKFDSIVKGIREGRAIFDNIQRFLIGLLVANVAEVLLLLCGLAVRDAEEESVFPLAPVGILWINMVTASLPAIGLGLEPAEDDIMDRPPHDLKAGVLSRAVVVDTLVYGVTMGWTCLVAFLIMIYGIGDGRIALDCNHSSDTSCEPIFQARSAVFTTLTLQLLLICWELISMEKSFFSMRPAKHLWRNPMLLWSVVFGMATIPLCLYIPGFNTDVFRHAAMDGKGWGISLAMTITFLATVELWKALARRGRWPWLARISGGHRGLARRQALKAAAANVVSTSAHVENGAEKEKATAQA</sequence>
<proteinExistence type="predicted"/>
<dbReference type="SFLD" id="SFLDG00002">
    <property type="entry name" value="C1.7:_P-type_atpase_like"/>
    <property type="match status" value="1"/>
</dbReference>
<dbReference type="SFLD" id="SFLDS00003">
    <property type="entry name" value="Haloacid_Dehalogenase"/>
    <property type="match status" value="1"/>
</dbReference>
<dbReference type="GO" id="GO:0016020">
    <property type="term" value="C:membrane"/>
    <property type="evidence" value="ECO:0007669"/>
    <property type="project" value="InterPro"/>
</dbReference>
<dbReference type="Pfam" id="PF00122">
    <property type="entry name" value="E1-E2_ATPase"/>
    <property type="match status" value="1"/>
</dbReference>
<dbReference type="Pfam" id="PF13246">
    <property type="entry name" value="Cation_ATPase"/>
    <property type="match status" value="1"/>
</dbReference>
<dbReference type="InterPro" id="IPR008250">
    <property type="entry name" value="ATPase_P-typ_transduc_dom_A_sf"/>
</dbReference>
<dbReference type="EMBL" id="OOIP01000001">
    <property type="protein sequence ID" value="SPO34723.1"/>
    <property type="molecule type" value="Genomic_DNA"/>
</dbReference>
<dbReference type="PROSITE" id="PS00154">
    <property type="entry name" value="ATPASE_E1_E2"/>
    <property type="match status" value="1"/>
</dbReference>
<keyword evidence="2" id="KW-0597">Phosphoprotein</keyword>
<feature type="transmembrane region" description="Helical" evidence="11">
    <location>
        <begin position="154"/>
        <end position="177"/>
    </location>
</feature>
<reference evidence="13 14" key="1">
    <citation type="submission" date="2018-03" db="EMBL/GenBank/DDBJ databases">
        <authorList>
            <person name="Guldener U."/>
        </authorList>
    </citation>
    <scope>NUCLEOTIDE SEQUENCE [LARGE SCALE GENOMIC DNA]</scope>
    <source>
        <strain evidence="13 14">DAOM196992</strain>
    </source>
</reference>
<dbReference type="GO" id="GO:0012505">
    <property type="term" value="C:endomembrane system"/>
    <property type="evidence" value="ECO:0007669"/>
    <property type="project" value="UniProtKB-SubCell"/>
</dbReference>
<feature type="transmembrane region" description="Helical" evidence="11">
    <location>
        <begin position="960"/>
        <end position="982"/>
    </location>
</feature>
<dbReference type="GO" id="GO:0005524">
    <property type="term" value="F:ATP binding"/>
    <property type="evidence" value="ECO:0007669"/>
    <property type="project" value="UniProtKB-KW"/>
</dbReference>
<evidence type="ECO:0000256" key="9">
    <source>
        <dbReference type="ARBA" id="ARBA00023136"/>
    </source>
</evidence>
<evidence type="ECO:0000256" key="1">
    <source>
        <dbReference type="ARBA" id="ARBA00004127"/>
    </source>
</evidence>
<organism evidence="13 14">
    <name type="scientific">Pseudozyma flocculosa</name>
    <dbReference type="NCBI Taxonomy" id="84751"/>
    <lineage>
        <taxon>Eukaryota</taxon>
        <taxon>Fungi</taxon>
        <taxon>Dikarya</taxon>
        <taxon>Basidiomycota</taxon>
        <taxon>Ustilaginomycotina</taxon>
        <taxon>Ustilaginomycetes</taxon>
        <taxon>Ustilaginales</taxon>
        <taxon>Ustilaginaceae</taxon>
        <taxon>Pseudozyma</taxon>
    </lineage>
</organism>
<dbReference type="AlphaFoldDB" id="A0A5C3EQY0"/>
<accession>A0A5C3EQY0</accession>
<dbReference type="Gene3D" id="1.20.1110.10">
    <property type="entry name" value="Calcium-transporting ATPase, transmembrane domain"/>
    <property type="match status" value="1"/>
</dbReference>
<feature type="transmembrane region" description="Helical" evidence="11">
    <location>
        <begin position="366"/>
        <end position="387"/>
    </location>
</feature>
<dbReference type="InterPro" id="IPR023298">
    <property type="entry name" value="ATPase_P-typ_TM_dom_sf"/>
</dbReference>
<evidence type="ECO:0000259" key="12">
    <source>
        <dbReference type="SMART" id="SM00831"/>
    </source>
</evidence>
<dbReference type="Gene3D" id="3.40.50.1000">
    <property type="entry name" value="HAD superfamily/HAD-like"/>
    <property type="match status" value="1"/>
</dbReference>
<feature type="compositionally biased region" description="Basic and acidic residues" evidence="10">
    <location>
        <begin position="40"/>
        <end position="60"/>
    </location>
</feature>
<dbReference type="Proteomes" id="UP000323386">
    <property type="component" value="Unassembled WGS sequence"/>
</dbReference>
<dbReference type="GO" id="GO:0016887">
    <property type="term" value="F:ATP hydrolysis activity"/>
    <property type="evidence" value="ECO:0007669"/>
    <property type="project" value="InterPro"/>
</dbReference>
<evidence type="ECO:0000256" key="4">
    <source>
        <dbReference type="ARBA" id="ARBA00022741"/>
    </source>
</evidence>
<dbReference type="InterPro" id="IPR023299">
    <property type="entry name" value="ATPase_P-typ_cyto_dom_N"/>
</dbReference>
<keyword evidence="8 11" id="KW-1133">Transmembrane helix</keyword>
<evidence type="ECO:0000256" key="10">
    <source>
        <dbReference type="SAM" id="MobiDB-lite"/>
    </source>
</evidence>
<dbReference type="SUPFAM" id="SSF56784">
    <property type="entry name" value="HAD-like"/>
    <property type="match status" value="1"/>
</dbReference>
<dbReference type="InterPro" id="IPR059000">
    <property type="entry name" value="ATPase_P-type_domA"/>
</dbReference>
<feature type="transmembrane region" description="Helical" evidence="11">
    <location>
        <begin position="1077"/>
        <end position="1097"/>
    </location>
</feature>
<feature type="region of interest" description="Disordered" evidence="10">
    <location>
        <begin position="84"/>
        <end position="108"/>
    </location>
</feature>
<feature type="transmembrane region" description="Helical" evidence="11">
    <location>
        <begin position="1045"/>
        <end position="1065"/>
    </location>
</feature>
<dbReference type="SUPFAM" id="SSF81653">
    <property type="entry name" value="Calcium ATPase, transduction domain A"/>
    <property type="match status" value="1"/>
</dbReference>
<evidence type="ECO:0000256" key="8">
    <source>
        <dbReference type="ARBA" id="ARBA00022989"/>
    </source>
</evidence>